<feature type="transmembrane region" description="Helical" evidence="1">
    <location>
        <begin position="7"/>
        <end position="34"/>
    </location>
</feature>
<comment type="caution">
    <text evidence="2">The sequence shown here is derived from an EMBL/GenBank/DDBJ whole genome shotgun (WGS) entry which is preliminary data.</text>
</comment>
<organism evidence="2 3">
    <name type="scientific">Priestia endophytica</name>
    <dbReference type="NCBI Taxonomy" id="135735"/>
    <lineage>
        <taxon>Bacteria</taxon>
        <taxon>Bacillati</taxon>
        <taxon>Bacillota</taxon>
        <taxon>Bacilli</taxon>
        <taxon>Bacillales</taxon>
        <taxon>Bacillaceae</taxon>
        <taxon>Priestia</taxon>
    </lineage>
</organism>
<dbReference type="RefSeq" id="WP_113765910.1">
    <property type="nucleotide sequence ID" value="NZ_LVYK01000049.1"/>
</dbReference>
<keyword evidence="1" id="KW-0472">Membrane</keyword>
<evidence type="ECO:0000313" key="3">
    <source>
        <dbReference type="Proteomes" id="UP000250174"/>
    </source>
</evidence>
<keyword evidence="1" id="KW-0812">Transmembrane</keyword>
<dbReference type="Proteomes" id="UP000250174">
    <property type="component" value="Unassembled WGS sequence"/>
</dbReference>
<evidence type="ECO:0000256" key="1">
    <source>
        <dbReference type="SAM" id="Phobius"/>
    </source>
</evidence>
<dbReference type="EMBL" id="LVYK01000049">
    <property type="protein sequence ID" value="RAS74471.1"/>
    <property type="molecule type" value="Genomic_DNA"/>
</dbReference>
<sequence>MKTLFKALIGGIGLSLLYALIILVAPMIMMIMGINKYTSTPELLGFPIYQIGVNGNEFDSSATGMGFILSIIMGIIFYYLVRLLIPKRNAK</sequence>
<accession>A0AAX1Q635</accession>
<keyword evidence="1" id="KW-1133">Transmembrane helix</keyword>
<proteinExistence type="predicted"/>
<feature type="transmembrane region" description="Helical" evidence="1">
    <location>
        <begin position="64"/>
        <end position="85"/>
    </location>
</feature>
<gene>
    <name evidence="2" type="ORF">A3864_18655</name>
</gene>
<protein>
    <submittedName>
        <fullName evidence="2">Uncharacterized protein</fullName>
    </submittedName>
</protein>
<evidence type="ECO:0000313" key="2">
    <source>
        <dbReference type="EMBL" id="RAS74471.1"/>
    </source>
</evidence>
<dbReference type="AlphaFoldDB" id="A0AAX1Q635"/>
<name>A0AAX1Q635_9BACI</name>
<reference evidence="2 3" key="1">
    <citation type="submission" date="2016-03" db="EMBL/GenBank/DDBJ databases">
        <title>Comparison of Bacillus endophyticus and B. anthracis characteristics using whole genome sequence analysis and microbiological techniques.</title>
        <authorList>
            <person name="Lekota K.E."/>
            <person name="Mafofo J."/>
            <person name="Rees J."/>
            <person name="Muchadeyi F.C."/>
            <person name="Madoroba E."/>
            <person name="Van Heerden H."/>
        </authorList>
    </citation>
    <scope>NUCLEOTIDE SEQUENCE [LARGE SCALE GENOMIC DNA]</scope>
    <source>
        <strain evidence="2 3">3631_10C</strain>
    </source>
</reference>